<evidence type="ECO:0000313" key="6">
    <source>
        <dbReference type="EMBL" id="CUS07666.1"/>
    </source>
</evidence>
<evidence type="ECO:0000313" key="7">
    <source>
        <dbReference type="Proteomes" id="UP001412239"/>
    </source>
</evidence>
<feature type="repeat" description="ANK" evidence="3">
    <location>
        <begin position="161"/>
        <end position="193"/>
    </location>
</feature>
<gene>
    <name evidence="6" type="ORF">GSTUAT00008244001</name>
</gene>
<feature type="repeat" description="ANK" evidence="3">
    <location>
        <begin position="128"/>
        <end position="160"/>
    </location>
</feature>
<feature type="repeat" description="ANK" evidence="3">
    <location>
        <begin position="372"/>
        <end position="409"/>
    </location>
</feature>
<dbReference type="PROSITE" id="PS50297">
    <property type="entry name" value="ANK_REP_REGION"/>
    <property type="match status" value="8"/>
</dbReference>
<dbReference type="PANTHER" id="PTHR24123:SF33">
    <property type="entry name" value="PROTEIN HOS4"/>
    <property type="match status" value="1"/>
</dbReference>
<evidence type="ECO:0000256" key="1">
    <source>
        <dbReference type="ARBA" id="ARBA00022737"/>
    </source>
</evidence>
<dbReference type="PANTHER" id="PTHR24123">
    <property type="entry name" value="ANKYRIN REPEAT-CONTAINING"/>
    <property type="match status" value="1"/>
</dbReference>
<dbReference type="Pfam" id="PF00023">
    <property type="entry name" value="Ank"/>
    <property type="match status" value="1"/>
</dbReference>
<feature type="repeat" description="ANK" evidence="3">
    <location>
        <begin position="304"/>
        <end position="336"/>
    </location>
</feature>
<dbReference type="SMART" id="SM00248">
    <property type="entry name" value="ANK"/>
    <property type="match status" value="11"/>
</dbReference>
<sequence>MNLLDIPSELLLLIGEELSAKDLTAFTKTSRAVHSLLTPRLYYLGAQPSQTNEFPPLYWAAQYGHLPLLHGLLSKGAKPVGSQYKCELPGCTGRHISTALHWATKSNNETVIKILLARGVSVNAIDNHNSTPVHWACGNSTIPILKLLVDQDADLSARDGDGDPPIAWAAEKGIPDTFEYMLSRGADIRATNSSGATLLHTIFLRGNKYLDKHAEVVRIMLNRDFDMLAHTDNHGDAALHLAARWGSLEAIKLMLDENLAQRLDVNMRGSDNATPLYQASENGALEMVEYLISKGADVNVPNSSESTPLHTAAFSGRLEIVRALVDAGADVNAIRGPFTTVLYEAVIAKHLQVADLLLERGADVNGYLPPTTLKTHLHIAAGHPETAAGHPEMLRVLLRHGANIDAKDSTGSTALMYAASCWEDPQMCEILLEHGADVRARDNEGRKAWNRAHESGMNATKKILEKYMDIWPAKSGNGADDMEEEFIGSPTESWELENFFVVQEVDAQLAAAAQAQEEAAMQDAVEGAENANSQVQNEAETEDEDVDL</sequence>
<keyword evidence="2 3" id="KW-0040">ANK repeat</keyword>
<keyword evidence="7" id="KW-1185">Reference proteome</keyword>
<accession>A0A292PJL0</accession>
<dbReference type="Gene3D" id="1.25.40.20">
    <property type="entry name" value="Ankyrin repeat-containing domain"/>
    <property type="match status" value="4"/>
</dbReference>
<dbReference type="PROSITE" id="PS50181">
    <property type="entry name" value="FBOX"/>
    <property type="match status" value="1"/>
</dbReference>
<dbReference type="EMBL" id="LN891184">
    <property type="protein sequence ID" value="CUS07666.1"/>
    <property type="molecule type" value="Genomic_DNA"/>
</dbReference>
<name>A0A292PJL0_9PEZI</name>
<reference evidence="6" key="1">
    <citation type="submission" date="2015-10" db="EMBL/GenBank/DDBJ databases">
        <authorList>
            <person name="Regsiter A."/>
            <person name="william w."/>
        </authorList>
    </citation>
    <scope>NUCLEOTIDE SEQUENCE</scope>
    <source>
        <strain evidence="6">Montdore</strain>
    </source>
</reference>
<dbReference type="InterPro" id="IPR051165">
    <property type="entry name" value="Multifunctional_ANK_Repeat"/>
</dbReference>
<evidence type="ECO:0000259" key="5">
    <source>
        <dbReference type="PROSITE" id="PS50181"/>
    </source>
</evidence>
<dbReference type="PRINTS" id="PR01415">
    <property type="entry name" value="ANKYRIN"/>
</dbReference>
<feature type="repeat" description="ANK" evidence="3">
    <location>
        <begin position="337"/>
        <end position="365"/>
    </location>
</feature>
<feature type="repeat" description="ANK" evidence="3">
    <location>
        <begin position="410"/>
        <end position="443"/>
    </location>
</feature>
<dbReference type="InterPro" id="IPR002110">
    <property type="entry name" value="Ankyrin_rpt"/>
</dbReference>
<proteinExistence type="predicted"/>
<feature type="region of interest" description="Disordered" evidence="4">
    <location>
        <begin position="516"/>
        <end position="548"/>
    </location>
</feature>
<feature type="compositionally biased region" description="Acidic residues" evidence="4">
    <location>
        <begin position="539"/>
        <end position="548"/>
    </location>
</feature>
<dbReference type="Pfam" id="PF12796">
    <property type="entry name" value="Ank_2"/>
    <property type="match status" value="4"/>
</dbReference>
<dbReference type="InterPro" id="IPR001810">
    <property type="entry name" value="F-box_dom"/>
</dbReference>
<feature type="repeat" description="ANK" evidence="3">
    <location>
        <begin position="234"/>
        <end position="256"/>
    </location>
</feature>
<feature type="compositionally biased region" description="Low complexity" evidence="4">
    <location>
        <begin position="516"/>
        <end position="525"/>
    </location>
</feature>
<organism evidence="6 7">
    <name type="scientific">Tuber aestivum</name>
    <name type="common">summer truffle</name>
    <dbReference type="NCBI Taxonomy" id="59557"/>
    <lineage>
        <taxon>Eukaryota</taxon>
        <taxon>Fungi</taxon>
        <taxon>Dikarya</taxon>
        <taxon>Ascomycota</taxon>
        <taxon>Pezizomycotina</taxon>
        <taxon>Pezizomycetes</taxon>
        <taxon>Pezizales</taxon>
        <taxon>Tuberaceae</taxon>
        <taxon>Tuber</taxon>
    </lineage>
</organism>
<evidence type="ECO:0000256" key="2">
    <source>
        <dbReference type="ARBA" id="ARBA00023043"/>
    </source>
</evidence>
<dbReference type="SUPFAM" id="SSF48403">
    <property type="entry name" value="Ankyrin repeat"/>
    <property type="match status" value="1"/>
</dbReference>
<evidence type="ECO:0000256" key="3">
    <source>
        <dbReference type="PROSITE-ProRule" id="PRU00023"/>
    </source>
</evidence>
<dbReference type="Proteomes" id="UP001412239">
    <property type="component" value="Unassembled WGS sequence"/>
</dbReference>
<feature type="repeat" description="ANK" evidence="3">
    <location>
        <begin position="271"/>
        <end position="303"/>
    </location>
</feature>
<dbReference type="PROSITE" id="PS50088">
    <property type="entry name" value="ANK_REPEAT"/>
    <property type="match status" value="9"/>
</dbReference>
<feature type="domain" description="F-box" evidence="5">
    <location>
        <begin position="1"/>
        <end position="46"/>
    </location>
</feature>
<protein>
    <recommendedName>
        <fullName evidence="5">F-box domain-containing protein</fullName>
    </recommendedName>
</protein>
<evidence type="ECO:0000256" key="4">
    <source>
        <dbReference type="SAM" id="MobiDB-lite"/>
    </source>
</evidence>
<dbReference type="AlphaFoldDB" id="A0A292PJL0"/>
<feature type="repeat" description="ANK" evidence="3">
    <location>
        <begin position="95"/>
        <end position="127"/>
    </location>
</feature>
<keyword evidence="1" id="KW-0677">Repeat</keyword>
<dbReference type="InterPro" id="IPR036770">
    <property type="entry name" value="Ankyrin_rpt-contain_sf"/>
</dbReference>